<evidence type="ECO:0000313" key="4">
    <source>
        <dbReference type="Proteomes" id="UP000005240"/>
    </source>
</evidence>
<accession>A0A180H6I6</accession>
<evidence type="ECO:0000313" key="2">
    <source>
        <dbReference type="EMBL" id="OAW00163.1"/>
    </source>
</evidence>
<sequence length="251" mass="26159">MPFASPTKASGHPVIPPLIGTEGGPDELEISDSEDAPFSPFASQRGVSTRHNSLASTDIEILPPPKSEGAGPSRPLASRSRSDLMASWITESVPTANYPLNDAGKALTIEGFLELSCFEKGDVITRGLLAMSHIRRWDFFLQTSPRELETKLGFPYPIACQLIKGANWLIPTHVIVPNAIDPNPKGHTTAATQPDLGVHPPANVPEATGSKHEATSTATVGLAGASACVSGPAAPAPTGSLDIPADASTFA</sequence>
<keyword evidence="4" id="KW-1185">Reference proteome</keyword>
<reference evidence="3 4" key="3">
    <citation type="journal article" date="2017" name="G3 (Bethesda)">
        <title>Comparative analysis highlights variable genome content of wheat rusts and divergence of the mating loci.</title>
        <authorList>
            <person name="Cuomo C.A."/>
            <person name="Bakkeren G."/>
            <person name="Khalil H.B."/>
            <person name="Panwar V."/>
            <person name="Joly D."/>
            <person name="Linning R."/>
            <person name="Sakthikumar S."/>
            <person name="Song X."/>
            <person name="Adiconis X."/>
            <person name="Fan L."/>
            <person name="Goldberg J.M."/>
            <person name="Levin J.Z."/>
            <person name="Young S."/>
            <person name="Zeng Q."/>
            <person name="Anikster Y."/>
            <person name="Bruce M."/>
            <person name="Wang M."/>
            <person name="Yin C."/>
            <person name="McCallum B."/>
            <person name="Szabo L.J."/>
            <person name="Hulbert S."/>
            <person name="Chen X."/>
            <person name="Fellers J.P."/>
        </authorList>
    </citation>
    <scope>NUCLEOTIDE SEQUENCE</scope>
    <source>
        <strain evidence="4">Isolate 1-1 / race 1 (BBBD)</strain>
        <strain evidence="3">isolate 1-1 / race 1 (BBBD)</strain>
    </source>
</reference>
<organism evidence="2">
    <name type="scientific">Puccinia triticina (isolate 1-1 / race 1 (BBBD))</name>
    <name type="common">Brown leaf rust fungus</name>
    <dbReference type="NCBI Taxonomy" id="630390"/>
    <lineage>
        <taxon>Eukaryota</taxon>
        <taxon>Fungi</taxon>
        <taxon>Dikarya</taxon>
        <taxon>Basidiomycota</taxon>
        <taxon>Pucciniomycotina</taxon>
        <taxon>Pucciniomycetes</taxon>
        <taxon>Pucciniales</taxon>
        <taxon>Pucciniaceae</taxon>
        <taxon>Puccinia</taxon>
    </lineage>
</organism>
<dbReference type="OrthoDB" id="10612822at2759"/>
<feature type="compositionally biased region" description="Polar residues" evidence="1">
    <location>
        <begin position="41"/>
        <end position="56"/>
    </location>
</feature>
<feature type="compositionally biased region" description="Acidic residues" evidence="1">
    <location>
        <begin position="24"/>
        <end position="35"/>
    </location>
</feature>
<dbReference type="VEuPathDB" id="FungiDB:PTTG_25182"/>
<dbReference type="Proteomes" id="UP000005240">
    <property type="component" value="Unassembled WGS sequence"/>
</dbReference>
<evidence type="ECO:0000256" key="1">
    <source>
        <dbReference type="SAM" id="MobiDB-lite"/>
    </source>
</evidence>
<reference evidence="2" key="2">
    <citation type="submission" date="2016-05" db="EMBL/GenBank/DDBJ databases">
        <title>Comparative analysis highlights variable genome content of wheat rusts and divergence of the mating loci.</title>
        <authorList>
            <person name="Cuomo C.A."/>
            <person name="Bakkeren G."/>
            <person name="Szabo L."/>
            <person name="Khalil H."/>
            <person name="Joly D."/>
            <person name="Goldberg J."/>
            <person name="Young S."/>
            <person name="Zeng Q."/>
            <person name="Fellers J."/>
        </authorList>
    </citation>
    <scope>NUCLEOTIDE SEQUENCE [LARGE SCALE GENOMIC DNA]</scope>
    <source>
        <strain evidence="2">1-1 BBBD Race 1</strain>
    </source>
</reference>
<reference evidence="3" key="4">
    <citation type="submission" date="2025-05" db="UniProtKB">
        <authorList>
            <consortium name="EnsemblFungi"/>
        </authorList>
    </citation>
    <scope>IDENTIFICATION</scope>
    <source>
        <strain evidence="3">isolate 1-1 / race 1 (BBBD)</strain>
    </source>
</reference>
<protein>
    <submittedName>
        <fullName evidence="2 3">Uncharacterized protein</fullName>
    </submittedName>
</protein>
<proteinExistence type="predicted"/>
<reference evidence="2" key="1">
    <citation type="submission" date="2009-11" db="EMBL/GenBank/DDBJ databases">
        <authorList>
            <consortium name="The Broad Institute Genome Sequencing Platform"/>
            <person name="Ward D."/>
            <person name="Feldgarden M."/>
            <person name="Earl A."/>
            <person name="Young S.K."/>
            <person name="Zeng Q."/>
            <person name="Koehrsen M."/>
            <person name="Alvarado L."/>
            <person name="Berlin A."/>
            <person name="Bochicchio J."/>
            <person name="Borenstein D."/>
            <person name="Chapman S.B."/>
            <person name="Chen Z."/>
            <person name="Engels R."/>
            <person name="Freedman E."/>
            <person name="Gellesch M."/>
            <person name="Goldberg J."/>
            <person name="Griggs A."/>
            <person name="Gujja S."/>
            <person name="Heilman E."/>
            <person name="Heiman D."/>
            <person name="Hepburn T."/>
            <person name="Howarth C."/>
            <person name="Jen D."/>
            <person name="Larson L."/>
            <person name="Lewis B."/>
            <person name="Mehta T."/>
            <person name="Park D."/>
            <person name="Pearson M."/>
            <person name="Roberts A."/>
            <person name="Saif S."/>
            <person name="Shea T."/>
            <person name="Shenoy N."/>
            <person name="Sisk P."/>
            <person name="Stolte C."/>
            <person name="Sykes S."/>
            <person name="Thomson T."/>
            <person name="Walk T."/>
            <person name="White J."/>
            <person name="Yandava C."/>
            <person name="Izard J."/>
            <person name="Baranova O.V."/>
            <person name="Blanton J.M."/>
            <person name="Tanner A.C."/>
            <person name="Dewhirst F.E."/>
            <person name="Haas B."/>
            <person name="Nusbaum C."/>
            <person name="Birren B."/>
        </authorList>
    </citation>
    <scope>NUCLEOTIDE SEQUENCE [LARGE SCALE GENOMIC DNA]</scope>
    <source>
        <strain evidence="2">1-1 BBBD Race 1</strain>
    </source>
</reference>
<dbReference type="EnsemblFungi" id="PTTG_25182-t43_1">
    <property type="protein sequence ID" value="PTTG_25182-t43_1-p1"/>
    <property type="gene ID" value="PTTG_25182"/>
</dbReference>
<dbReference type="EMBL" id="ADAS02000001">
    <property type="protein sequence ID" value="OAW00163.1"/>
    <property type="molecule type" value="Genomic_DNA"/>
</dbReference>
<feature type="region of interest" description="Disordered" evidence="1">
    <location>
        <begin position="185"/>
        <end position="216"/>
    </location>
</feature>
<feature type="region of interest" description="Disordered" evidence="1">
    <location>
        <begin position="1"/>
        <end position="78"/>
    </location>
</feature>
<name>A0A180H6I6_PUCT1</name>
<evidence type="ECO:0000313" key="3">
    <source>
        <dbReference type="EnsemblFungi" id="PTTG_25182-t43_1-p1"/>
    </source>
</evidence>
<gene>
    <name evidence="2" type="ORF">PTTG_25182</name>
</gene>
<dbReference type="AlphaFoldDB" id="A0A180H6I6"/>